<dbReference type="GO" id="GO:0051301">
    <property type="term" value="P:cell division"/>
    <property type="evidence" value="ECO:0007669"/>
    <property type="project" value="UniProtKB-KW"/>
</dbReference>
<dbReference type="GO" id="GO:0008360">
    <property type="term" value="P:regulation of cell shape"/>
    <property type="evidence" value="ECO:0007669"/>
    <property type="project" value="UniProtKB-KW"/>
</dbReference>
<dbReference type="InterPro" id="IPR050068">
    <property type="entry name" value="MurA_subfamily"/>
</dbReference>
<keyword evidence="10 13" id="KW-0670">Pyruvate</keyword>
<dbReference type="NCBIfam" id="NF006873">
    <property type="entry name" value="PRK09369.1"/>
    <property type="match status" value="1"/>
</dbReference>
<evidence type="ECO:0000313" key="16">
    <source>
        <dbReference type="Proteomes" id="UP000007374"/>
    </source>
</evidence>
<dbReference type="Proteomes" id="UP000007374">
    <property type="component" value="Unassembled WGS sequence"/>
</dbReference>
<evidence type="ECO:0000256" key="9">
    <source>
        <dbReference type="ARBA" id="ARBA00023316"/>
    </source>
</evidence>
<name>K2NSV5_9HYPH</name>
<dbReference type="Gene3D" id="3.65.10.10">
    <property type="entry name" value="Enolpyruvate transferase domain"/>
    <property type="match status" value="2"/>
</dbReference>
<comment type="catalytic activity">
    <reaction evidence="12 13">
        <text>phosphoenolpyruvate + UDP-N-acetyl-alpha-D-glucosamine = UDP-N-acetyl-3-O-(1-carboxyvinyl)-alpha-D-glucosamine + phosphate</text>
        <dbReference type="Rhea" id="RHEA:18681"/>
        <dbReference type="ChEBI" id="CHEBI:43474"/>
        <dbReference type="ChEBI" id="CHEBI:57705"/>
        <dbReference type="ChEBI" id="CHEBI:58702"/>
        <dbReference type="ChEBI" id="CHEBI:68483"/>
        <dbReference type="EC" id="2.5.1.7"/>
    </reaction>
</comment>
<dbReference type="GO" id="GO:0071555">
    <property type="term" value="P:cell wall organization"/>
    <property type="evidence" value="ECO:0007669"/>
    <property type="project" value="UniProtKB-KW"/>
</dbReference>
<keyword evidence="4 13" id="KW-0132">Cell division</keyword>
<evidence type="ECO:0000256" key="10">
    <source>
        <dbReference type="ARBA" id="ARBA00023317"/>
    </source>
</evidence>
<comment type="function">
    <text evidence="13">Cell wall formation. Adds enolpyruvyl to UDP-N-acetylglucosamine.</text>
</comment>
<feature type="binding site" evidence="13">
    <location>
        <position position="316"/>
    </location>
    <ligand>
        <name>UDP-N-acetyl-alpha-D-glucosamine</name>
        <dbReference type="ChEBI" id="CHEBI:57705"/>
    </ligand>
</feature>
<dbReference type="GO" id="GO:0019277">
    <property type="term" value="P:UDP-N-acetylgalactosamine biosynthetic process"/>
    <property type="evidence" value="ECO:0007669"/>
    <property type="project" value="InterPro"/>
</dbReference>
<dbReference type="SUPFAM" id="SSF55205">
    <property type="entry name" value="EPT/RTPC-like"/>
    <property type="match status" value="1"/>
</dbReference>
<dbReference type="PANTHER" id="PTHR43783:SF1">
    <property type="entry name" value="UDP-N-ACETYLGLUCOSAMINE 1-CARBOXYVINYLTRANSFERASE"/>
    <property type="match status" value="1"/>
</dbReference>
<evidence type="ECO:0000313" key="15">
    <source>
        <dbReference type="EMBL" id="EKF40879.1"/>
    </source>
</evidence>
<evidence type="ECO:0000256" key="13">
    <source>
        <dbReference type="HAMAP-Rule" id="MF_00111"/>
    </source>
</evidence>
<accession>K2NSV5</accession>
<evidence type="ECO:0000256" key="7">
    <source>
        <dbReference type="ARBA" id="ARBA00022984"/>
    </source>
</evidence>
<feature type="active site" description="Proton donor" evidence="13">
    <location>
        <position position="126"/>
    </location>
</feature>
<dbReference type="EMBL" id="AMSI01000014">
    <property type="protein sequence ID" value="EKF40879.1"/>
    <property type="molecule type" value="Genomic_DNA"/>
</dbReference>
<dbReference type="InterPro" id="IPR013792">
    <property type="entry name" value="RNA3'P_cycl/enolpyr_Trfase_a/b"/>
</dbReference>
<comment type="pathway">
    <text evidence="2 13">Cell wall biogenesis; peptidoglycan biosynthesis.</text>
</comment>
<feature type="binding site" evidence="13">
    <location>
        <position position="102"/>
    </location>
    <ligand>
        <name>UDP-N-acetyl-alpha-D-glucosamine</name>
        <dbReference type="ChEBI" id="CHEBI:57705"/>
    </ligand>
</feature>
<dbReference type="GO" id="GO:0005737">
    <property type="term" value="C:cytoplasm"/>
    <property type="evidence" value="ECO:0007669"/>
    <property type="project" value="UniProtKB-SubCell"/>
</dbReference>
<dbReference type="eggNOG" id="COG0766">
    <property type="taxonomic scope" value="Bacteria"/>
</dbReference>
<proteinExistence type="inferred from homology"/>
<dbReference type="InterPro" id="IPR005750">
    <property type="entry name" value="UDP_GlcNAc_COvinyl_MurA"/>
</dbReference>
<dbReference type="EC" id="2.5.1.7" evidence="13"/>
<keyword evidence="6 13" id="KW-0133">Cell shape</keyword>
<comment type="similarity">
    <text evidence="11 13">Belongs to the EPSP synthase family. MurA subfamily.</text>
</comment>
<dbReference type="GO" id="GO:0009252">
    <property type="term" value="P:peptidoglycan biosynthetic process"/>
    <property type="evidence" value="ECO:0007669"/>
    <property type="project" value="UniProtKB-UniRule"/>
</dbReference>
<dbReference type="NCBIfam" id="TIGR01072">
    <property type="entry name" value="murA"/>
    <property type="match status" value="1"/>
</dbReference>
<evidence type="ECO:0000256" key="2">
    <source>
        <dbReference type="ARBA" id="ARBA00004752"/>
    </source>
</evidence>
<keyword evidence="5 13" id="KW-0808">Transferase</keyword>
<organism evidence="15 16">
    <name type="scientific">Nitratireductor indicus C115</name>
    <dbReference type="NCBI Taxonomy" id="1231190"/>
    <lineage>
        <taxon>Bacteria</taxon>
        <taxon>Pseudomonadati</taxon>
        <taxon>Pseudomonadota</taxon>
        <taxon>Alphaproteobacteria</taxon>
        <taxon>Hyphomicrobiales</taxon>
        <taxon>Phyllobacteriaceae</taxon>
        <taxon>Nitratireductor</taxon>
    </lineage>
</organism>
<keyword evidence="16" id="KW-1185">Reference proteome</keyword>
<keyword evidence="7 13" id="KW-0573">Peptidoglycan synthesis</keyword>
<dbReference type="AlphaFoldDB" id="K2NSV5"/>
<comment type="subcellular location">
    <subcellularLocation>
        <location evidence="1 13">Cytoplasm</location>
    </subcellularLocation>
</comment>
<keyword evidence="3 13" id="KW-0963">Cytoplasm</keyword>
<dbReference type="Pfam" id="PF00275">
    <property type="entry name" value="EPSP_synthase"/>
    <property type="match status" value="1"/>
</dbReference>
<dbReference type="PATRIC" id="fig|1231190.3.peg.3790"/>
<dbReference type="CDD" id="cd01555">
    <property type="entry name" value="UdpNAET"/>
    <property type="match status" value="1"/>
</dbReference>
<keyword evidence="9 13" id="KW-0961">Cell wall biogenesis/degradation</keyword>
<dbReference type="RefSeq" id="WP_009451872.1">
    <property type="nucleotide sequence ID" value="NZ_AMSI01000014.1"/>
</dbReference>
<protein>
    <recommendedName>
        <fullName evidence="13">UDP-N-acetylglucosamine 1-carboxyvinyltransferase</fullName>
        <ecNumber evidence="13">2.5.1.7</ecNumber>
    </recommendedName>
    <alternativeName>
        <fullName evidence="13">Enoylpyruvate transferase</fullName>
    </alternativeName>
    <alternativeName>
        <fullName evidence="13">UDP-N-acetylglucosamine enolpyruvyl transferase</fullName>
        <shortName evidence="13">EPT</shortName>
    </alternativeName>
</protein>
<dbReference type="FunFam" id="3.65.10.10:FF:000001">
    <property type="entry name" value="UDP-N-acetylglucosamine 1-carboxyvinyltransferase"/>
    <property type="match status" value="1"/>
</dbReference>
<reference evidence="15 16" key="1">
    <citation type="journal article" date="2012" name="J. Bacteriol.">
        <title>Genome Sequence of Nitratireductor indicus Type Strain C115.</title>
        <authorList>
            <person name="Lai Q."/>
            <person name="Li G."/>
            <person name="Yu Z."/>
            <person name="Shao Z."/>
        </authorList>
    </citation>
    <scope>NUCLEOTIDE SEQUENCE [LARGE SCALE GENOMIC DNA]</scope>
    <source>
        <strain evidence="15 16">C115</strain>
    </source>
</reference>
<dbReference type="InterPro" id="IPR036968">
    <property type="entry name" value="Enolpyruvate_Tfrase_sf"/>
</dbReference>
<evidence type="ECO:0000256" key="6">
    <source>
        <dbReference type="ARBA" id="ARBA00022960"/>
    </source>
</evidence>
<evidence type="ECO:0000256" key="5">
    <source>
        <dbReference type="ARBA" id="ARBA00022679"/>
    </source>
</evidence>
<comment type="caution">
    <text evidence="15">The sequence shown here is derived from an EMBL/GenBank/DDBJ whole genome shotgun (WGS) entry which is preliminary data.</text>
</comment>
<feature type="binding site" evidence="13">
    <location>
        <begin position="131"/>
        <end position="135"/>
    </location>
    <ligand>
        <name>UDP-N-acetyl-alpha-D-glucosamine</name>
        <dbReference type="ChEBI" id="CHEBI:57705"/>
    </ligand>
</feature>
<dbReference type="InterPro" id="IPR001986">
    <property type="entry name" value="Enolpyruvate_Tfrase_dom"/>
</dbReference>
<gene>
    <name evidence="13" type="primary">murA</name>
    <name evidence="15" type="ORF">NA8A_18347</name>
</gene>
<feature type="modified residue" description="2-(S-cysteinyl)pyruvic acid O-phosphothioketal" evidence="13">
    <location>
        <position position="126"/>
    </location>
</feature>
<evidence type="ECO:0000259" key="14">
    <source>
        <dbReference type="Pfam" id="PF00275"/>
    </source>
</evidence>
<dbReference type="STRING" id="721133.SAMN05216176_102622"/>
<feature type="binding site" evidence="13">
    <location>
        <begin position="171"/>
        <end position="174"/>
    </location>
    <ligand>
        <name>UDP-N-acetyl-alpha-D-glucosamine</name>
        <dbReference type="ChEBI" id="CHEBI:57705"/>
    </ligand>
</feature>
<evidence type="ECO:0000256" key="8">
    <source>
        <dbReference type="ARBA" id="ARBA00023306"/>
    </source>
</evidence>
<evidence type="ECO:0000256" key="4">
    <source>
        <dbReference type="ARBA" id="ARBA00022618"/>
    </source>
</evidence>
<sequence>MDRIRITGGNALNGTLPISGAKNAALPLMIASLLTDDTLTLENLPHLADVESLIRILGNHGVDYSVNGRRESQEKGYSRTIHFTARSIVDTTAPYELVSKMRASFWVIGPLLARMGEARVSLPGGCAIGTRPVDLFIDGLRALGAEIDIEQGYVNATARNGLIGNRYVFPKVSVGATHVLMMAAALAKGQTVLENAAREPEIVNLADCLNAMGARIHGAGTATITIDGVTSLSGARHRVIADRIETGTYAMAVAMTGGDVLLEGAEADLLENALETLEQTGTEITRLNTGIRVRRNGGGIAPVDVTTEPFPGFPTDLQAQFMGLMTMAKGRSHITETIFENRFMHVQELARLGAKISLAGQTAVVEGVPVLRGAPVMATDLRASVSLVIAGLAAEGVTEVNRVYHLDRGFERLEEKLSGCGATIERISG</sequence>
<evidence type="ECO:0000256" key="12">
    <source>
        <dbReference type="ARBA" id="ARBA00047527"/>
    </source>
</evidence>
<evidence type="ECO:0000256" key="1">
    <source>
        <dbReference type="ARBA" id="ARBA00004496"/>
    </source>
</evidence>
<feature type="domain" description="Enolpyruvate transferase" evidence="14">
    <location>
        <begin position="7"/>
        <end position="417"/>
    </location>
</feature>
<dbReference type="HAMAP" id="MF_00111">
    <property type="entry name" value="MurA"/>
    <property type="match status" value="1"/>
</dbReference>
<keyword evidence="8 13" id="KW-0131">Cell cycle</keyword>
<feature type="binding site" evidence="13">
    <location>
        <position position="338"/>
    </location>
    <ligand>
        <name>UDP-N-acetyl-alpha-D-glucosamine</name>
        <dbReference type="ChEBI" id="CHEBI:57705"/>
    </ligand>
</feature>
<dbReference type="UniPathway" id="UPA00219"/>
<feature type="binding site" evidence="13">
    <location>
        <begin position="22"/>
        <end position="23"/>
    </location>
    <ligand>
        <name>phosphoenolpyruvate</name>
        <dbReference type="ChEBI" id="CHEBI:58702"/>
    </ligand>
</feature>
<dbReference type="GO" id="GO:0008760">
    <property type="term" value="F:UDP-N-acetylglucosamine 1-carboxyvinyltransferase activity"/>
    <property type="evidence" value="ECO:0007669"/>
    <property type="project" value="UniProtKB-UniRule"/>
</dbReference>
<evidence type="ECO:0000256" key="3">
    <source>
        <dbReference type="ARBA" id="ARBA00022490"/>
    </source>
</evidence>
<evidence type="ECO:0000256" key="11">
    <source>
        <dbReference type="ARBA" id="ARBA00038367"/>
    </source>
</evidence>
<dbReference type="PANTHER" id="PTHR43783">
    <property type="entry name" value="UDP-N-ACETYLGLUCOSAMINE 1-CARBOXYVINYLTRANSFERASE"/>
    <property type="match status" value="1"/>
</dbReference>
<dbReference type="OrthoDB" id="9803760at2"/>